<feature type="region of interest" description="Disordered" evidence="1">
    <location>
        <begin position="76"/>
        <end position="95"/>
    </location>
</feature>
<dbReference type="AlphaFoldDB" id="A0A2A2LJP0"/>
<proteinExistence type="predicted"/>
<reference evidence="2 3" key="1">
    <citation type="journal article" date="2017" name="Curr. Biol.">
        <title>Genome architecture and evolution of a unichromosomal asexual nematode.</title>
        <authorList>
            <person name="Fradin H."/>
            <person name="Zegar C."/>
            <person name="Gutwein M."/>
            <person name="Lucas J."/>
            <person name="Kovtun M."/>
            <person name="Corcoran D."/>
            <person name="Baugh L.R."/>
            <person name="Kiontke K."/>
            <person name="Gunsalus K."/>
            <person name="Fitch D.H."/>
            <person name="Piano F."/>
        </authorList>
    </citation>
    <scope>NUCLEOTIDE SEQUENCE [LARGE SCALE GENOMIC DNA]</scope>
    <source>
        <strain evidence="2">PF1309</strain>
    </source>
</reference>
<evidence type="ECO:0000313" key="3">
    <source>
        <dbReference type="Proteomes" id="UP000218231"/>
    </source>
</evidence>
<gene>
    <name evidence="2" type="ORF">WR25_15392</name>
</gene>
<keyword evidence="3" id="KW-1185">Reference proteome</keyword>
<feature type="compositionally biased region" description="Polar residues" evidence="1">
    <location>
        <begin position="41"/>
        <end position="59"/>
    </location>
</feature>
<protein>
    <submittedName>
        <fullName evidence="2">Uncharacterized protein</fullName>
    </submittedName>
</protein>
<dbReference type="EMBL" id="LIAE01006672">
    <property type="protein sequence ID" value="PAV86404.1"/>
    <property type="molecule type" value="Genomic_DNA"/>
</dbReference>
<accession>A0A2A2LJP0</accession>
<feature type="compositionally biased region" description="Low complexity" evidence="1">
    <location>
        <begin position="12"/>
        <end position="25"/>
    </location>
</feature>
<name>A0A2A2LJP0_9BILA</name>
<dbReference type="Proteomes" id="UP000218231">
    <property type="component" value="Unassembled WGS sequence"/>
</dbReference>
<feature type="compositionally biased region" description="Basic residues" evidence="1">
    <location>
        <begin position="1"/>
        <end position="11"/>
    </location>
</feature>
<feature type="region of interest" description="Disordered" evidence="1">
    <location>
        <begin position="1"/>
        <end position="66"/>
    </location>
</feature>
<evidence type="ECO:0000313" key="2">
    <source>
        <dbReference type="EMBL" id="PAV86404.1"/>
    </source>
</evidence>
<comment type="caution">
    <text evidence="2">The sequence shown here is derived from an EMBL/GenBank/DDBJ whole genome shotgun (WGS) entry which is preliminary data.</text>
</comment>
<evidence type="ECO:0000256" key="1">
    <source>
        <dbReference type="SAM" id="MobiDB-lite"/>
    </source>
</evidence>
<organism evidence="2 3">
    <name type="scientific">Diploscapter pachys</name>
    <dbReference type="NCBI Taxonomy" id="2018661"/>
    <lineage>
        <taxon>Eukaryota</taxon>
        <taxon>Metazoa</taxon>
        <taxon>Ecdysozoa</taxon>
        <taxon>Nematoda</taxon>
        <taxon>Chromadorea</taxon>
        <taxon>Rhabditida</taxon>
        <taxon>Rhabditina</taxon>
        <taxon>Rhabditomorpha</taxon>
        <taxon>Rhabditoidea</taxon>
        <taxon>Rhabditidae</taxon>
        <taxon>Diploscapter</taxon>
    </lineage>
</organism>
<sequence length="214" mass="23345">MARGRASKRASRGTTSGTGRKSTAKQSTRQSAAENARRTSHPITNFFSNTRTESATATTVEEDDDSIEVLTVIEAPEPGPSTSRAQPHKPATVKKPAYGKRVRQSIGATHAAKEVKREAIKLRDECGIAQMTKQIGQIMKGEPSEEAITQLLDLLCPLAQNLLYYDLYVVVRRARRLAESAAEDWKTGLAFVVDSLQDPSSKGPIIDFDASDED</sequence>